<evidence type="ECO:0000313" key="4">
    <source>
        <dbReference type="Proteomes" id="UP000594967"/>
    </source>
</evidence>
<reference evidence="2 3" key="1">
    <citation type="submission" date="2018-06" db="EMBL/GenBank/DDBJ databases">
        <authorList>
            <consortium name="Pathogen Informatics"/>
            <person name="Doyle S."/>
        </authorList>
    </citation>
    <scope>NUCLEOTIDE SEQUENCE [LARGE SCALE GENOMIC DNA]</scope>
    <source>
        <strain evidence="2 3">NCTC12961</strain>
    </source>
</reference>
<dbReference type="RefSeq" id="WP_006327214.1">
    <property type="nucleotide sequence ID" value="NZ_CAMITG010000004.1"/>
</dbReference>
<protein>
    <submittedName>
        <fullName evidence="1">DNA-binding protein</fullName>
    </submittedName>
</protein>
<proteinExistence type="predicted"/>
<keyword evidence="1" id="KW-0238">DNA-binding</keyword>
<name>A0A2X4Y7Q2_SERPL</name>
<evidence type="ECO:0000313" key="1">
    <source>
        <dbReference type="EMBL" id="QPS19665.1"/>
    </source>
</evidence>
<dbReference type="EMBL" id="LS483469">
    <property type="protein sequence ID" value="SQI44514.1"/>
    <property type="molecule type" value="Genomic_DNA"/>
</dbReference>
<evidence type="ECO:0000313" key="2">
    <source>
        <dbReference type="EMBL" id="SQI44514.1"/>
    </source>
</evidence>
<reference evidence="1 4" key="2">
    <citation type="submission" date="2020-12" db="EMBL/GenBank/DDBJ databases">
        <title>FDA dAtabase for Regulatory Grade micrObial Sequences (FDA-ARGOS): Supporting development and validation of Infectious Disease Dx tests.</title>
        <authorList>
            <person name="Sproer C."/>
            <person name="Gronow S."/>
            <person name="Severitt S."/>
            <person name="Schroder I."/>
            <person name="Tallon L."/>
            <person name="Sadzewicz L."/>
            <person name="Zhao X."/>
            <person name="Boylan J."/>
            <person name="Ott S."/>
            <person name="Bowen H."/>
            <person name="Vavikolanu K."/>
            <person name="Mehta A."/>
            <person name="Aluvathingal J."/>
            <person name="Nadendla S."/>
            <person name="Lowell S."/>
            <person name="Myers T."/>
            <person name="Yan Y."/>
            <person name="Sichtig H."/>
        </authorList>
    </citation>
    <scope>NUCLEOTIDE SEQUENCE [LARGE SCALE GENOMIC DNA]</scope>
    <source>
        <strain evidence="1 4">FDAARGOS_907</strain>
    </source>
</reference>
<dbReference type="Proteomes" id="UP000248897">
    <property type="component" value="Chromosome 1"/>
</dbReference>
<dbReference type="Proteomes" id="UP000594967">
    <property type="component" value="Chromosome"/>
</dbReference>
<dbReference type="STRING" id="82996.ADP72_17565"/>
<gene>
    <name evidence="1" type="ORF">I6G64_19070</name>
    <name evidence="2" type="ORF">NCTC12961_04385</name>
</gene>
<organism evidence="2 3">
    <name type="scientific">Serratia plymuthica</name>
    <dbReference type="NCBI Taxonomy" id="82996"/>
    <lineage>
        <taxon>Bacteria</taxon>
        <taxon>Pseudomonadati</taxon>
        <taxon>Pseudomonadota</taxon>
        <taxon>Gammaproteobacteria</taxon>
        <taxon>Enterobacterales</taxon>
        <taxon>Yersiniaceae</taxon>
        <taxon>Serratia</taxon>
    </lineage>
</organism>
<keyword evidence="4" id="KW-1185">Reference proteome</keyword>
<dbReference type="EMBL" id="CP065673">
    <property type="protein sequence ID" value="QPS19665.1"/>
    <property type="molecule type" value="Genomic_DNA"/>
</dbReference>
<evidence type="ECO:0000313" key="3">
    <source>
        <dbReference type="Proteomes" id="UP000248897"/>
    </source>
</evidence>
<accession>A0A2X4Y7Q2</accession>
<sequence length="179" mass="19538">MALYHFSLTLTGVTSDTANLEDALYASGCDDGLICFYGKTVYLEFDRESDSFAKAIFSAIEDIESAGIAAQVVSVDSSLVGLSDIAELTDMSRQAIAMLKDGTRGSGDFPSPIQRIKGSSPLWRWASVATWLASKGKIGQELADNARCLENINLALQLRASKERDQIDRYFSLLEHAEE</sequence>
<dbReference type="AlphaFoldDB" id="A0A2X4Y7Q2"/>
<dbReference type="GO" id="GO:0003677">
    <property type="term" value="F:DNA binding"/>
    <property type="evidence" value="ECO:0007669"/>
    <property type="project" value="UniProtKB-KW"/>
</dbReference>